<keyword evidence="1" id="KW-0812">Transmembrane</keyword>
<feature type="transmembrane region" description="Helical" evidence="1">
    <location>
        <begin position="7"/>
        <end position="37"/>
    </location>
</feature>
<gene>
    <name evidence="2" type="ORF">AN477_14325</name>
</gene>
<feature type="transmembrane region" description="Helical" evidence="1">
    <location>
        <begin position="212"/>
        <end position="233"/>
    </location>
</feature>
<keyword evidence="1" id="KW-0472">Membrane</keyword>
<dbReference type="OrthoDB" id="4272751at2"/>
<keyword evidence="1" id="KW-1133">Transmembrane helix</keyword>
<dbReference type="RefSeq" id="WP_054969845.1">
    <property type="nucleotide sequence ID" value="NZ_LJCO01000058.1"/>
</dbReference>
<feature type="transmembrane region" description="Helical" evidence="1">
    <location>
        <begin position="187"/>
        <end position="206"/>
    </location>
</feature>
<dbReference type="PATRIC" id="fig|471514.4.peg.2240"/>
<comment type="caution">
    <text evidence="2">The sequence shown here is derived from an EMBL/GenBank/DDBJ whole genome shotgun (WGS) entry which is preliminary data.</text>
</comment>
<name>A0A0P9GQK1_9BACL</name>
<dbReference type="PANTHER" id="PTHR37314">
    <property type="entry name" value="SLR0142 PROTEIN"/>
    <property type="match status" value="1"/>
</dbReference>
<protein>
    <recommendedName>
        <fullName evidence="4">DUF1275 family protein</fullName>
    </recommendedName>
</protein>
<dbReference type="EMBL" id="LJCO01000058">
    <property type="protein sequence ID" value="KPV43103.1"/>
    <property type="molecule type" value="Genomic_DNA"/>
</dbReference>
<dbReference type="PROSITE" id="PS51257">
    <property type="entry name" value="PROKAR_LIPOPROTEIN"/>
    <property type="match status" value="1"/>
</dbReference>
<accession>A0A0P9GQK1</accession>
<evidence type="ECO:0000313" key="3">
    <source>
        <dbReference type="Proteomes" id="UP000050482"/>
    </source>
</evidence>
<evidence type="ECO:0000256" key="1">
    <source>
        <dbReference type="SAM" id="Phobius"/>
    </source>
</evidence>
<organism evidence="2 3">
    <name type="scientific">Alicyclobacillus ferrooxydans</name>
    <dbReference type="NCBI Taxonomy" id="471514"/>
    <lineage>
        <taxon>Bacteria</taxon>
        <taxon>Bacillati</taxon>
        <taxon>Bacillota</taxon>
        <taxon>Bacilli</taxon>
        <taxon>Bacillales</taxon>
        <taxon>Alicyclobacillaceae</taxon>
        <taxon>Alicyclobacillus</taxon>
    </lineage>
</organism>
<dbReference type="STRING" id="471514.AN477_14325"/>
<dbReference type="Proteomes" id="UP000050482">
    <property type="component" value="Unassembled WGS sequence"/>
</dbReference>
<dbReference type="Pfam" id="PF06912">
    <property type="entry name" value="DUF1275"/>
    <property type="match status" value="1"/>
</dbReference>
<sequence length="245" mass="26379">MSKTANLHVYVVLLTLISGCADAISFLALGQVLTAAMTGNTVFLGLALVNSGHLKPLGYIVALFGFMVGAAVGSVVLRNKRHEKGITWGVTRTLALELFGFILFMVFTYIFGKSLLPLLIFTLAFSMGVQGVAARRIGVNGVPTTVITSTTTGLMEAVVWNTYDKFRRKQHPSETIDPPIPGSSMTVWATVLVSYCVGAAMCGFIEKQWGLHAIWLPICLSAGVVLAALTTNLRVRDTERAKIEV</sequence>
<evidence type="ECO:0000313" key="2">
    <source>
        <dbReference type="EMBL" id="KPV43103.1"/>
    </source>
</evidence>
<keyword evidence="3" id="KW-1185">Reference proteome</keyword>
<reference evidence="2 3" key="1">
    <citation type="submission" date="2015-09" db="EMBL/GenBank/DDBJ databases">
        <title>Draft genome sequence of Alicyclobacillus ferrooxydans DSM 22381.</title>
        <authorList>
            <person name="Hemp J."/>
        </authorList>
    </citation>
    <scope>NUCLEOTIDE SEQUENCE [LARGE SCALE GENOMIC DNA]</scope>
    <source>
        <strain evidence="2 3">TC-34</strain>
    </source>
</reference>
<feature type="transmembrane region" description="Helical" evidence="1">
    <location>
        <begin position="57"/>
        <end position="77"/>
    </location>
</feature>
<evidence type="ECO:0008006" key="4">
    <source>
        <dbReference type="Google" id="ProtNLM"/>
    </source>
</evidence>
<dbReference type="PANTHER" id="PTHR37314:SF4">
    <property type="entry name" value="UPF0700 TRANSMEMBRANE PROTEIN YOAK"/>
    <property type="match status" value="1"/>
</dbReference>
<feature type="transmembrane region" description="Helical" evidence="1">
    <location>
        <begin position="89"/>
        <end position="110"/>
    </location>
</feature>
<dbReference type="InterPro" id="IPR010699">
    <property type="entry name" value="DUF1275"/>
</dbReference>
<dbReference type="AlphaFoldDB" id="A0A0P9GQK1"/>
<proteinExistence type="predicted"/>